<dbReference type="AlphaFoldDB" id="A0A1E5XPD0"/>
<organism evidence="2 3">
    <name type="scientific">Devosia insulae DS-56</name>
    <dbReference type="NCBI Taxonomy" id="1116389"/>
    <lineage>
        <taxon>Bacteria</taxon>
        <taxon>Pseudomonadati</taxon>
        <taxon>Pseudomonadota</taxon>
        <taxon>Alphaproteobacteria</taxon>
        <taxon>Hyphomicrobiales</taxon>
        <taxon>Devosiaceae</taxon>
        <taxon>Devosia</taxon>
    </lineage>
</organism>
<feature type="region of interest" description="Disordered" evidence="1">
    <location>
        <begin position="1"/>
        <end position="22"/>
    </location>
</feature>
<evidence type="ECO:0000256" key="1">
    <source>
        <dbReference type="SAM" id="MobiDB-lite"/>
    </source>
</evidence>
<name>A0A1E5XPD0_9HYPH</name>
<gene>
    <name evidence="2" type="ORF">VW23_021250</name>
</gene>
<evidence type="ECO:0000313" key="3">
    <source>
        <dbReference type="Proteomes" id="UP000095463"/>
    </source>
</evidence>
<sequence length="76" mass="8400">MSNDSQSDIGATLRRLAQTSHTPKQLLRATLERHPGAKKKDIAHAAFRLMIETAERAPDRAVVLHEVALSTRAVED</sequence>
<comment type="caution">
    <text evidence="2">The sequence shown here is derived from an EMBL/GenBank/DDBJ whole genome shotgun (WGS) entry which is preliminary data.</text>
</comment>
<dbReference type="RefSeq" id="WP_069910336.1">
    <property type="nucleotide sequence ID" value="NZ_LAJE02000206.1"/>
</dbReference>
<protein>
    <submittedName>
        <fullName evidence="2">Uncharacterized protein</fullName>
    </submittedName>
</protein>
<proteinExistence type="predicted"/>
<dbReference type="Proteomes" id="UP000095463">
    <property type="component" value="Unassembled WGS sequence"/>
</dbReference>
<evidence type="ECO:0000313" key="2">
    <source>
        <dbReference type="EMBL" id="OEO30435.1"/>
    </source>
</evidence>
<keyword evidence="3" id="KW-1185">Reference proteome</keyword>
<dbReference type="OrthoDB" id="8163711at2"/>
<accession>A0A1E5XPD0</accession>
<dbReference type="EMBL" id="LAJE02000206">
    <property type="protein sequence ID" value="OEO30435.1"/>
    <property type="molecule type" value="Genomic_DNA"/>
</dbReference>
<reference evidence="2 3" key="1">
    <citation type="journal article" date="2015" name="Genome Announc.">
        <title>Genome Assemblies of Three Soil-Associated Devosia species: D. insulae, D. limi, and D. soli.</title>
        <authorList>
            <person name="Hassan Y.I."/>
            <person name="Lepp D."/>
            <person name="Zhou T."/>
        </authorList>
    </citation>
    <scope>NUCLEOTIDE SEQUENCE [LARGE SCALE GENOMIC DNA]</scope>
    <source>
        <strain evidence="2 3">DS-56</strain>
    </source>
</reference>